<dbReference type="SUPFAM" id="SSF54523">
    <property type="entry name" value="Pili subunits"/>
    <property type="match status" value="1"/>
</dbReference>
<keyword evidence="1" id="KW-1133">Transmembrane helix</keyword>
<reference evidence="2" key="1">
    <citation type="submission" date="2022-02" db="EMBL/GenBank/DDBJ databases">
        <authorList>
            <person name="Leng L."/>
        </authorList>
    </citation>
    <scope>NUCLEOTIDE SEQUENCE</scope>
    <source>
        <strain evidence="2">JI</strain>
    </source>
</reference>
<dbReference type="RefSeq" id="WP_277443949.1">
    <property type="nucleotide sequence ID" value="NZ_JAKOAV010000016.1"/>
</dbReference>
<proteinExistence type="predicted"/>
<keyword evidence="1" id="KW-0472">Membrane</keyword>
<keyword evidence="3" id="KW-1185">Reference proteome</keyword>
<keyword evidence="1" id="KW-0812">Transmembrane</keyword>
<evidence type="ECO:0000256" key="1">
    <source>
        <dbReference type="SAM" id="Phobius"/>
    </source>
</evidence>
<evidence type="ECO:0008006" key="4">
    <source>
        <dbReference type="Google" id="ProtNLM"/>
    </source>
</evidence>
<accession>A0A9X4H2T0</accession>
<name>A0A9X4H2T0_9FIRM</name>
<evidence type="ECO:0000313" key="2">
    <source>
        <dbReference type="EMBL" id="MDF9408611.1"/>
    </source>
</evidence>
<protein>
    <recommendedName>
        <fullName evidence="4">Prepilin-type N-terminal cleavage/methylation domain-containing protein</fullName>
    </recommendedName>
</protein>
<organism evidence="2 3">
    <name type="scientific">Pelotomaculum isophthalicicum JI</name>
    <dbReference type="NCBI Taxonomy" id="947010"/>
    <lineage>
        <taxon>Bacteria</taxon>
        <taxon>Bacillati</taxon>
        <taxon>Bacillota</taxon>
        <taxon>Clostridia</taxon>
        <taxon>Eubacteriales</taxon>
        <taxon>Desulfotomaculaceae</taxon>
        <taxon>Pelotomaculum</taxon>
    </lineage>
</organism>
<comment type="caution">
    <text evidence="2">The sequence shown here is derived from an EMBL/GenBank/DDBJ whole genome shotgun (WGS) entry which is preliminary data.</text>
</comment>
<dbReference type="EMBL" id="JAKOAV010000016">
    <property type="protein sequence ID" value="MDF9408611.1"/>
    <property type="molecule type" value="Genomic_DNA"/>
</dbReference>
<gene>
    <name evidence="2" type="ORF">L7E55_09625</name>
</gene>
<feature type="transmembrane region" description="Helical" evidence="1">
    <location>
        <begin position="12"/>
        <end position="36"/>
    </location>
</feature>
<dbReference type="Proteomes" id="UP001154312">
    <property type="component" value="Unassembled WGS sequence"/>
</dbReference>
<sequence>MKRNIKIKSLVNPFGISLIEVMIVVAITGVIIALVLPDFNRLIGRYSLECVAREMVSDIRALQQNAIKDESFGYCVLFDNAADCYQLINTGTGVNAYKTIKLPAGVNLERSTFDQTNDKRLFFTASGNPFGGIGGHITLQDRVTEDYLYVIIDSVGRVRISKSAPK</sequence>
<dbReference type="InterPro" id="IPR045584">
    <property type="entry name" value="Pilin-like"/>
</dbReference>
<dbReference type="AlphaFoldDB" id="A0A9X4H2T0"/>
<dbReference type="Gene3D" id="3.30.700.10">
    <property type="entry name" value="Glycoprotein, Type 4 Pilin"/>
    <property type="match status" value="1"/>
</dbReference>
<evidence type="ECO:0000313" key="3">
    <source>
        <dbReference type="Proteomes" id="UP001154312"/>
    </source>
</evidence>